<dbReference type="Proteomes" id="UP000826271">
    <property type="component" value="Unassembled WGS sequence"/>
</dbReference>
<protein>
    <recommendedName>
        <fullName evidence="3">Inhibitor I9 domain-containing protein</fullName>
    </recommendedName>
</protein>
<comment type="similarity">
    <text evidence="1">Belongs to the peptidase S8 family.</text>
</comment>
<evidence type="ECO:0000313" key="4">
    <source>
        <dbReference type="EMBL" id="KAG8390007.1"/>
    </source>
</evidence>
<dbReference type="InterPro" id="IPR037045">
    <property type="entry name" value="S8pro/Inhibitor_I9_sf"/>
</dbReference>
<dbReference type="PANTHER" id="PTHR10795">
    <property type="entry name" value="PROPROTEIN CONVERTASE SUBTILISIN/KEXIN"/>
    <property type="match status" value="1"/>
</dbReference>
<organism evidence="4 5">
    <name type="scientific">Buddleja alternifolia</name>
    <dbReference type="NCBI Taxonomy" id="168488"/>
    <lineage>
        <taxon>Eukaryota</taxon>
        <taxon>Viridiplantae</taxon>
        <taxon>Streptophyta</taxon>
        <taxon>Embryophyta</taxon>
        <taxon>Tracheophyta</taxon>
        <taxon>Spermatophyta</taxon>
        <taxon>Magnoliopsida</taxon>
        <taxon>eudicotyledons</taxon>
        <taxon>Gunneridae</taxon>
        <taxon>Pentapetalae</taxon>
        <taxon>asterids</taxon>
        <taxon>lamiids</taxon>
        <taxon>Lamiales</taxon>
        <taxon>Scrophulariaceae</taxon>
        <taxon>Buddlejeae</taxon>
        <taxon>Buddleja</taxon>
    </lineage>
</organism>
<dbReference type="Pfam" id="PF05922">
    <property type="entry name" value="Inhibitor_I9"/>
    <property type="match status" value="1"/>
</dbReference>
<dbReference type="AlphaFoldDB" id="A0AAV6YC46"/>
<comment type="caution">
    <text evidence="4">The sequence shown here is derived from an EMBL/GenBank/DDBJ whole genome shotgun (WGS) entry which is preliminary data.</text>
</comment>
<dbReference type="GO" id="GO:0006508">
    <property type="term" value="P:proteolysis"/>
    <property type="evidence" value="ECO:0007669"/>
    <property type="project" value="InterPro"/>
</dbReference>
<dbReference type="InterPro" id="IPR045051">
    <property type="entry name" value="SBT"/>
</dbReference>
<dbReference type="FunFam" id="3.30.70.80:FF:000003">
    <property type="entry name" value="Subtilisin-like protease SBT1.9"/>
    <property type="match status" value="1"/>
</dbReference>
<dbReference type="Gene3D" id="3.30.70.80">
    <property type="entry name" value="Peptidase S8 propeptide/proteinase inhibitor I9"/>
    <property type="match status" value="1"/>
</dbReference>
<dbReference type="Gene3D" id="3.40.50.200">
    <property type="entry name" value="Peptidase S8/S53 domain"/>
    <property type="match status" value="1"/>
</dbReference>
<keyword evidence="5" id="KW-1185">Reference proteome</keyword>
<dbReference type="GO" id="GO:0004252">
    <property type="term" value="F:serine-type endopeptidase activity"/>
    <property type="evidence" value="ECO:0007669"/>
    <property type="project" value="InterPro"/>
</dbReference>
<gene>
    <name evidence="4" type="ORF">BUALT_Bualt01G0038500</name>
</gene>
<dbReference type="InterPro" id="IPR010259">
    <property type="entry name" value="S8pro/Inhibitor_I9"/>
</dbReference>
<accession>A0AAV6YC46</accession>
<evidence type="ECO:0000256" key="2">
    <source>
        <dbReference type="ARBA" id="ARBA00022729"/>
    </source>
</evidence>
<evidence type="ECO:0000256" key="1">
    <source>
        <dbReference type="ARBA" id="ARBA00011073"/>
    </source>
</evidence>
<name>A0AAV6YC46_9LAMI</name>
<sequence length="164" mass="17984">MDVSAMPQIFSSPHSWYSTTLASATISEISTSKLSSSKLIYSYTKSINGFSALLSPSEHAAIMKSPGFISSVKDMSVELHTTHSYEFLGLNSYYGAWPKSDYGRDVIIGVVDTGVWPESESFNDEGMTEVPSKWKGECQAGTQFNSSTCNKKLIGARYFNNFIG</sequence>
<feature type="domain" description="Inhibitor I9" evidence="3">
    <location>
        <begin position="4"/>
        <end position="80"/>
    </location>
</feature>
<evidence type="ECO:0000313" key="5">
    <source>
        <dbReference type="Proteomes" id="UP000826271"/>
    </source>
</evidence>
<dbReference type="EMBL" id="WHWC01000001">
    <property type="protein sequence ID" value="KAG8390007.1"/>
    <property type="molecule type" value="Genomic_DNA"/>
</dbReference>
<evidence type="ECO:0000259" key="3">
    <source>
        <dbReference type="Pfam" id="PF05922"/>
    </source>
</evidence>
<proteinExistence type="inferred from homology"/>
<dbReference type="SUPFAM" id="SSF52743">
    <property type="entry name" value="Subtilisin-like"/>
    <property type="match status" value="1"/>
</dbReference>
<keyword evidence="2" id="KW-0732">Signal</keyword>
<dbReference type="InterPro" id="IPR036852">
    <property type="entry name" value="Peptidase_S8/S53_dom_sf"/>
</dbReference>
<reference evidence="4" key="1">
    <citation type="submission" date="2019-10" db="EMBL/GenBank/DDBJ databases">
        <authorList>
            <person name="Zhang R."/>
            <person name="Pan Y."/>
            <person name="Wang J."/>
            <person name="Ma R."/>
            <person name="Yu S."/>
        </authorList>
    </citation>
    <scope>NUCLEOTIDE SEQUENCE</scope>
    <source>
        <strain evidence="4">LA-IB0</strain>
        <tissue evidence="4">Leaf</tissue>
    </source>
</reference>